<evidence type="ECO:0000256" key="4">
    <source>
        <dbReference type="ARBA" id="ARBA00022723"/>
    </source>
</evidence>
<dbReference type="HAMAP" id="MF_00687">
    <property type="entry name" value="KduI"/>
    <property type="match status" value="1"/>
</dbReference>
<feature type="binding site" evidence="7">
    <location>
        <position position="196"/>
    </location>
    <ligand>
        <name>Zn(2+)</name>
        <dbReference type="ChEBI" id="CHEBI:29105"/>
    </ligand>
</feature>
<dbReference type="SUPFAM" id="SSF51182">
    <property type="entry name" value="RmlC-like cupins"/>
    <property type="match status" value="1"/>
</dbReference>
<evidence type="ECO:0000256" key="6">
    <source>
        <dbReference type="ARBA" id="ARBA00023235"/>
    </source>
</evidence>
<keyword evidence="9" id="KW-1185">Reference proteome</keyword>
<comment type="function">
    <text evidence="7">Catalyzes the isomerization of 5-dehydro-4-deoxy-D-glucuronate to 3-deoxy-D-glycero-2,5-hexodiulosonate.</text>
</comment>
<name>A0ABU4RN07_9HYPH</name>
<keyword evidence="5 7" id="KW-0862">Zinc</keyword>
<dbReference type="InterPro" id="IPR027449">
    <property type="entry name" value="KduI_N"/>
</dbReference>
<dbReference type="RefSeq" id="WP_319844322.1">
    <property type="nucleotide sequence ID" value="NZ_JAXAFJ010000004.1"/>
</dbReference>
<reference evidence="8 9" key="1">
    <citation type="submission" date="2023-11" db="EMBL/GenBank/DDBJ databases">
        <authorList>
            <person name="Bao R."/>
        </authorList>
    </citation>
    <scope>NUCLEOTIDE SEQUENCE [LARGE SCALE GENOMIC DNA]</scope>
    <source>
        <strain evidence="8 9">PJ23</strain>
    </source>
</reference>
<dbReference type="Gene3D" id="2.60.120.520">
    <property type="entry name" value="pectin degrading enzyme 5-keto 4- deoxyuronate isomerase, domain 1"/>
    <property type="match status" value="1"/>
</dbReference>
<evidence type="ECO:0000313" key="9">
    <source>
        <dbReference type="Proteomes" id="UP001274321"/>
    </source>
</evidence>
<dbReference type="InterPro" id="IPR011051">
    <property type="entry name" value="RmlC_Cupin_sf"/>
</dbReference>
<dbReference type="PANTHER" id="PTHR38461:SF1">
    <property type="entry name" value="4-DEOXY-L-THREO-5-HEXOSULOSE-URONATE KETOL-ISOMERASE"/>
    <property type="match status" value="1"/>
</dbReference>
<comment type="cofactor">
    <cofactor evidence="7">
        <name>Zn(2+)</name>
        <dbReference type="ChEBI" id="CHEBI:29105"/>
    </cofactor>
    <text evidence="7">Binds 1 zinc ion per subunit.</text>
</comment>
<feature type="binding site" evidence="7">
    <location>
        <position position="245"/>
    </location>
    <ligand>
        <name>Zn(2+)</name>
        <dbReference type="ChEBI" id="CHEBI:29105"/>
    </ligand>
</feature>
<dbReference type="Pfam" id="PF04962">
    <property type="entry name" value="KduI"/>
    <property type="match status" value="1"/>
</dbReference>
<protein>
    <recommendedName>
        <fullName evidence="7">4-deoxy-L-threo-5-hexosulose-uronate ketol-isomerase</fullName>
        <ecNumber evidence="7">5.3.1.17</ecNumber>
    </recommendedName>
    <alternativeName>
        <fullName evidence="7">5-keto-4-deoxyuronate isomerase</fullName>
    </alternativeName>
    <alternativeName>
        <fullName evidence="7">DKI isomerase</fullName>
    </alternativeName>
</protein>
<dbReference type="InterPro" id="IPR021120">
    <property type="entry name" value="KduI/IolB_isomerase"/>
</dbReference>
<dbReference type="InterPro" id="IPR007045">
    <property type="entry name" value="KduI"/>
</dbReference>
<sequence length="278" mass="30914">MIDVRHVSHPDAVKAYDTQELRRHFLIERLFAPGEIALTYSHIERFVVGGVTPTTRPLDLESDNATIGSPNFLDRRELGVFNVGGPGRVETDGEIHQLQPRDALYVTKGTASVRFHSDDAANPARFYLLSVPAHARYETKLISAASAKKMELGAQETANKRTIYQMIHPDVCTTSQLVMGLTQLDAGNMWNTMPAHVHDRRAEVYLYFDLPDTARVIHLMGEPAETRHLVVANEQAILSPPWSVHSGVGTSAYSFIWGMGGDNIDYTDMDVIAMDALR</sequence>
<dbReference type="PANTHER" id="PTHR38461">
    <property type="entry name" value="4-DEOXY-L-THREO-5-HEXOSULOSE-URONATE KETOL-ISOMERASE"/>
    <property type="match status" value="1"/>
</dbReference>
<evidence type="ECO:0000313" key="8">
    <source>
        <dbReference type="EMBL" id="MDX6806204.1"/>
    </source>
</evidence>
<dbReference type="NCBIfam" id="NF002091">
    <property type="entry name" value="PRK00924.1"/>
    <property type="match status" value="1"/>
</dbReference>
<dbReference type="GO" id="GO:0008697">
    <property type="term" value="F:4-deoxy-L-threo-5-hexosulose-uronate ketol-isomerase activity"/>
    <property type="evidence" value="ECO:0007669"/>
    <property type="project" value="UniProtKB-EC"/>
</dbReference>
<feature type="binding site" evidence="7">
    <location>
        <position position="203"/>
    </location>
    <ligand>
        <name>Zn(2+)</name>
        <dbReference type="ChEBI" id="CHEBI:29105"/>
    </ligand>
</feature>
<evidence type="ECO:0000256" key="2">
    <source>
        <dbReference type="ARBA" id="ARBA00005148"/>
    </source>
</evidence>
<keyword evidence="6 7" id="KW-0413">Isomerase</keyword>
<organism evidence="8 9">
    <name type="scientific">Terrihabitans rhizophilus</name>
    <dbReference type="NCBI Taxonomy" id="3092662"/>
    <lineage>
        <taxon>Bacteria</taxon>
        <taxon>Pseudomonadati</taxon>
        <taxon>Pseudomonadota</taxon>
        <taxon>Alphaproteobacteria</taxon>
        <taxon>Hyphomicrobiales</taxon>
        <taxon>Terrihabitans</taxon>
    </lineage>
</organism>
<accession>A0ABU4RN07</accession>
<feature type="binding site" evidence="7">
    <location>
        <position position="198"/>
    </location>
    <ligand>
        <name>Zn(2+)</name>
        <dbReference type="ChEBI" id="CHEBI:29105"/>
    </ligand>
</feature>
<dbReference type="CDD" id="cd20491">
    <property type="entry name" value="cupin_KduI_C"/>
    <property type="match status" value="1"/>
</dbReference>
<dbReference type="InterPro" id="IPR014710">
    <property type="entry name" value="RmlC-like_jellyroll"/>
</dbReference>
<evidence type="ECO:0000256" key="7">
    <source>
        <dbReference type="HAMAP-Rule" id="MF_00687"/>
    </source>
</evidence>
<comment type="similarity">
    <text evidence="3 7">Belongs to the KduI family.</text>
</comment>
<comment type="pathway">
    <text evidence="2 7">Glycan metabolism; pectin degradation; 2-dehydro-3-deoxy-D-gluconate from pectin: step 4/5.</text>
</comment>
<proteinExistence type="inferred from homology"/>
<comment type="caution">
    <text evidence="8">The sequence shown here is derived from an EMBL/GenBank/DDBJ whole genome shotgun (WGS) entry which is preliminary data.</text>
</comment>
<evidence type="ECO:0000256" key="3">
    <source>
        <dbReference type="ARBA" id="ARBA00008086"/>
    </source>
</evidence>
<dbReference type="CDD" id="cd20294">
    <property type="entry name" value="cupin_KduI_N"/>
    <property type="match status" value="1"/>
</dbReference>
<keyword evidence="4 7" id="KW-0479">Metal-binding</keyword>
<evidence type="ECO:0000256" key="1">
    <source>
        <dbReference type="ARBA" id="ARBA00000552"/>
    </source>
</evidence>
<dbReference type="EC" id="5.3.1.17" evidence="7"/>
<comment type="catalytic activity">
    <reaction evidence="1 7">
        <text>5-dehydro-4-deoxy-D-glucuronate = 3-deoxy-D-glycero-2,5-hexodiulosonate</text>
        <dbReference type="Rhea" id="RHEA:23896"/>
        <dbReference type="ChEBI" id="CHEBI:17117"/>
        <dbReference type="ChEBI" id="CHEBI:29071"/>
        <dbReference type="EC" id="5.3.1.17"/>
    </reaction>
</comment>
<dbReference type="Gene3D" id="2.60.120.10">
    <property type="entry name" value="Jelly Rolls"/>
    <property type="match status" value="1"/>
</dbReference>
<dbReference type="EMBL" id="JAXAFJ010000004">
    <property type="protein sequence ID" value="MDX6806204.1"/>
    <property type="molecule type" value="Genomic_DNA"/>
</dbReference>
<dbReference type="PIRSF" id="PIRSF006625">
    <property type="entry name" value="KduI"/>
    <property type="match status" value="1"/>
</dbReference>
<gene>
    <name evidence="7 8" type="primary">kduI</name>
    <name evidence="8" type="ORF">SCD90_09015</name>
</gene>
<evidence type="ECO:0000256" key="5">
    <source>
        <dbReference type="ARBA" id="ARBA00022833"/>
    </source>
</evidence>
<dbReference type="Proteomes" id="UP001274321">
    <property type="component" value="Unassembled WGS sequence"/>
</dbReference>